<feature type="transmembrane region" description="Helical" evidence="1">
    <location>
        <begin position="12"/>
        <end position="31"/>
    </location>
</feature>
<evidence type="ECO:0000313" key="2">
    <source>
        <dbReference type="EMBL" id="VDP37312.1"/>
    </source>
</evidence>
<proteinExistence type="predicted"/>
<sequence length="60" mass="6676">MTISFESLPELIVLLSVVDLYLGFDLLDSLFDKISDVFVIVSLCILCCFNSLSNKICLSI</sequence>
<dbReference type="AlphaFoldDB" id="A0A3P8CF44"/>
<evidence type="ECO:0000256" key="1">
    <source>
        <dbReference type="SAM" id="Phobius"/>
    </source>
</evidence>
<dbReference type="Proteomes" id="UP000277204">
    <property type="component" value="Unassembled WGS sequence"/>
</dbReference>
<name>A0A3P8CF44_9TREM</name>
<evidence type="ECO:0000313" key="3">
    <source>
        <dbReference type="Proteomes" id="UP000277204"/>
    </source>
</evidence>
<protein>
    <submittedName>
        <fullName evidence="2">Uncharacterized protein</fullName>
    </submittedName>
</protein>
<organism evidence="2 3">
    <name type="scientific">Schistosoma margrebowiei</name>
    <dbReference type="NCBI Taxonomy" id="48269"/>
    <lineage>
        <taxon>Eukaryota</taxon>
        <taxon>Metazoa</taxon>
        <taxon>Spiralia</taxon>
        <taxon>Lophotrochozoa</taxon>
        <taxon>Platyhelminthes</taxon>
        <taxon>Trematoda</taxon>
        <taxon>Digenea</taxon>
        <taxon>Strigeidida</taxon>
        <taxon>Schistosomatoidea</taxon>
        <taxon>Schistosomatidae</taxon>
        <taxon>Schistosoma</taxon>
    </lineage>
</organism>
<keyword evidence="1" id="KW-0812">Transmembrane</keyword>
<dbReference type="EMBL" id="UZAI01018472">
    <property type="protein sequence ID" value="VDP37312.1"/>
    <property type="molecule type" value="Genomic_DNA"/>
</dbReference>
<feature type="transmembrane region" description="Helical" evidence="1">
    <location>
        <begin position="37"/>
        <end position="58"/>
    </location>
</feature>
<accession>A0A3P8CF44</accession>
<reference evidence="2 3" key="1">
    <citation type="submission" date="2018-11" db="EMBL/GenBank/DDBJ databases">
        <authorList>
            <consortium name="Pathogen Informatics"/>
        </authorList>
    </citation>
    <scope>NUCLEOTIDE SEQUENCE [LARGE SCALE GENOMIC DNA]</scope>
    <source>
        <strain evidence="2 3">Zambia</strain>
    </source>
</reference>
<keyword evidence="1" id="KW-0472">Membrane</keyword>
<keyword evidence="1" id="KW-1133">Transmembrane helix</keyword>
<gene>
    <name evidence="2" type="ORF">SMRZ_LOCUS20837</name>
</gene>
<keyword evidence="3" id="KW-1185">Reference proteome</keyword>